<name>A0ABQ4YNE6_9ASTR</name>
<dbReference type="InterPro" id="IPR012677">
    <property type="entry name" value="Nucleotide-bd_a/b_plait_sf"/>
</dbReference>
<sequence length="263" mass="29220">MFDEYFKPSLSVVSQTISATTLSLDTVGATSSTTIDQDAQSPSTTPNTKAITTLIQDTNVEEPNHENKDAEFDRDTFTNPFAPPETSSDESSTRIPNRILPVTIHHMLYPIIVEVLHQVFFPYGYVEKVVTFEKSAGQLLDILFSSTYSVSITPECHSCKKFAIGILQTHHYLQSRRTDPPKYGEAGAAAIAAAFGGGLPLGISGTNDRCTLLASRLNPDMIDEDQLFNLFSLYGNIVRIKLLRKLLALFSRIFNQRYTKTMK</sequence>
<evidence type="ECO:0000256" key="1">
    <source>
        <dbReference type="SAM" id="MobiDB-lite"/>
    </source>
</evidence>
<feature type="compositionally biased region" description="Polar residues" evidence="1">
    <location>
        <begin position="85"/>
        <end position="94"/>
    </location>
</feature>
<evidence type="ECO:0000313" key="2">
    <source>
        <dbReference type="EMBL" id="GJS78956.1"/>
    </source>
</evidence>
<gene>
    <name evidence="2" type="ORF">Tco_0728837</name>
</gene>
<reference evidence="2" key="2">
    <citation type="submission" date="2022-01" db="EMBL/GenBank/DDBJ databases">
        <authorList>
            <person name="Yamashiro T."/>
            <person name="Shiraishi A."/>
            <person name="Satake H."/>
            <person name="Nakayama K."/>
        </authorList>
    </citation>
    <scope>NUCLEOTIDE SEQUENCE</scope>
</reference>
<feature type="region of interest" description="Disordered" evidence="1">
    <location>
        <begin position="65"/>
        <end position="94"/>
    </location>
</feature>
<comment type="caution">
    <text evidence="2">The sequence shown here is derived from an EMBL/GenBank/DDBJ whole genome shotgun (WGS) entry which is preliminary data.</text>
</comment>
<organism evidence="2 3">
    <name type="scientific">Tanacetum coccineum</name>
    <dbReference type="NCBI Taxonomy" id="301880"/>
    <lineage>
        <taxon>Eukaryota</taxon>
        <taxon>Viridiplantae</taxon>
        <taxon>Streptophyta</taxon>
        <taxon>Embryophyta</taxon>
        <taxon>Tracheophyta</taxon>
        <taxon>Spermatophyta</taxon>
        <taxon>Magnoliopsida</taxon>
        <taxon>eudicotyledons</taxon>
        <taxon>Gunneridae</taxon>
        <taxon>Pentapetalae</taxon>
        <taxon>asterids</taxon>
        <taxon>campanulids</taxon>
        <taxon>Asterales</taxon>
        <taxon>Asteraceae</taxon>
        <taxon>Asteroideae</taxon>
        <taxon>Anthemideae</taxon>
        <taxon>Anthemidinae</taxon>
        <taxon>Tanacetum</taxon>
    </lineage>
</organism>
<dbReference type="Proteomes" id="UP001151760">
    <property type="component" value="Unassembled WGS sequence"/>
</dbReference>
<proteinExistence type="predicted"/>
<keyword evidence="3" id="KW-1185">Reference proteome</keyword>
<dbReference type="PANTHER" id="PTHR15592">
    <property type="entry name" value="MATRIN 3/NUCLEAR PROTEIN 220-RELATED"/>
    <property type="match status" value="1"/>
</dbReference>
<feature type="compositionally biased region" description="Basic and acidic residues" evidence="1">
    <location>
        <begin position="65"/>
        <end position="76"/>
    </location>
</feature>
<dbReference type="EMBL" id="BQNB010010563">
    <property type="protein sequence ID" value="GJS78956.1"/>
    <property type="molecule type" value="Genomic_DNA"/>
</dbReference>
<dbReference type="Gene3D" id="3.30.70.330">
    <property type="match status" value="2"/>
</dbReference>
<dbReference type="InterPro" id="IPR035979">
    <property type="entry name" value="RBD_domain_sf"/>
</dbReference>
<evidence type="ECO:0000313" key="3">
    <source>
        <dbReference type="Proteomes" id="UP001151760"/>
    </source>
</evidence>
<accession>A0ABQ4YNE6</accession>
<dbReference type="SUPFAM" id="SSF54928">
    <property type="entry name" value="RNA-binding domain, RBD"/>
    <property type="match status" value="1"/>
</dbReference>
<reference evidence="2" key="1">
    <citation type="journal article" date="2022" name="Int. J. Mol. Sci.">
        <title>Draft Genome of Tanacetum Coccineum: Genomic Comparison of Closely Related Tanacetum-Family Plants.</title>
        <authorList>
            <person name="Yamashiro T."/>
            <person name="Shiraishi A."/>
            <person name="Nakayama K."/>
            <person name="Satake H."/>
        </authorList>
    </citation>
    <scope>NUCLEOTIDE SEQUENCE</scope>
</reference>
<dbReference type="Pfam" id="PF13893">
    <property type="entry name" value="RRM_5"/>
    <property type="match status" value="1"/>
</dbReference>
<protein>
    <submittedName>
        <fullName evidence="2">Polypyrimidine tract-binding protein homolog 3</fullName>
    </submittedName>
</protein>